<organism evidence="2 3">
    <name type="scientific">Setomelanomma holmii</name>
    <dbReference type="NCBI Taxonomy" id="210430"/>
    <lineage>
        <taxon>Eukaryota</taxon>
        <taxon>Fungi</taxon>
        <taxon>Dikarya</taxon>
        <taxon>Ascomycota</taxon>
        <taxon>Pezizomycotina</taxon>
        <taxon>Dothideomycetes</taxon>
        <taxon>Pleosporomycetidae</taxon>
        <taxon>Pleosporales</taxon>
        <taxon>Pleosporineae</taxon>
        <taxon>Phaeosphaeriaceae</taxon>
        <taxon>Setomelanomma</taxon>
    </lineage>
</organism>
<reference evidence="2" key="1">
    <citation type="journal article" date="2020" name="Stud. Mycol.">
        <title>101 Dothideomycetes genomes: a test case for predicting lifestyles and emergence of pathogens.</title>
        <authorList>
            <person name="Haridas S."/>
            <person name="Albert R."/>
            <person name="Binder M."/>
            <person name="Bloem J."/>
            <person name="Labutti K."/>
            <person name="Salamov A."/>
            <person name="Andreopoulos B."/>
            <person name="Baker S."/>
            <person name="Barry K."/>
            <person name="Bills G."/>
            <person name="Bluhm B."/>
            <person name="Cannon C."/>
            <person name="Castanera R."/>
            <person name="Culley D."/>
            <person name="Daum C."/>
            <person name="Ezra D."/>
            <person name="Gonzalez J."/>
            <person name="Henrissat B."/>
            <person name="Kuo A."/>
            <person name="Liang C."/>
            <person name="Lipzen A."/>
            <person name="Lutzoni F."/>
            <person name="Magnuson J."/>
            <person name="Mondo S."/>
            <person name="Nolan M."/>
            <person name="Ohm R."/>
            <person name="Pangilinan J."/>
            <person name="Park H.-J."/>
            <person name="Ramirez L."/>
            <person name="Alfaro M."/>
            <person name="Sun H."/>
            <person name="Tritt A."/>
            <person name="Yoshinaga Y."/>
            <person name="Zwiers L.-H."/>
            <person name="Turgeon B."/>
            <person name="Goodwin S."/>
            <person name="Spatafora J."/>
            <person name="Crous P."/>
            <person name="Grigoriev I."/>
        </authorList>
    </citation>
    <scope>NUCLEOTIDE SEQUENCE</scope>
    <source>
        <strain evidence="2">CBS 110217</strain>
    </source>
</reference>
<comment type="caution">
    <text evidence="2">The sequence shown here is derived from an EMBL/GenBank/DDBJ whole genome shotgun (WGS) entry which is preliminary data.</text>
</comment>
<feature type="region of interest" description="Disordered" evidence="1">
    <location>
        <begin position="94"/>
        <end position="116"/>
    </location>
</feature>
<accession>A0A9P4HIF0</accession>
<dbReference type="AlphaFoldDB" id="A0A9P4HIF0"/>
<protein>
    <submittedName>
        <fullName evidence="2">Uncharacterized protein</fullName>
    </submittedName>
</protein>
<evidence type="ECO:0000313" key="3">
    <source>
        <dbReference type="Proteomes" id="UP000799777"/>
    </source>
</evidence>
<gene>
    <name evidence="2" type="ORF">EK21DRAFT_85190</name>
</gene>
<name>A0A9P4HIF0_9PLEO</name>
<proteinExistence type="predicted"/>
<keyword evidence="3" id="KW-1185">Reference proteome</keyword>
<sequence>MKCYVAKACRNPWCPGGNYIDLSRISFKGPATPSNTVHIIHQFKGLSVRVSGCHERDYCCHDCELSHQTWLNGSSKTQIDPRVSSVQPVGLQTQRTSLSAAGSHAPKDKQTKLRRRVQPDDVVKSGLFPPVASANDVPVYGLPAGLRGLKAGTTMTAGRLDLEGLSTKERRTVFARETAAEKKEKATLLNITPNRLRVIEKQERDEKKNAGTGIGSRNIVRKNTKAKQGAVNAAHGASGAGPLASTNQAVENMWKQRRERKRTARDSAALYMKPDIQEKMGARMVVLSLGRKTISSQRKNK</sequence>
<evidence type="ECO:0000313" key="2">
    <source>
        <dbReference type="EMBL" id="KAF2034602.1"/>
    </source>
</evidence>
<dbReference type="EMBL" id="ML978160">
    <property type="protein sequence ID" value="KAF2034602.1"/>
    <property type="molecule type" value="Genomic_DNA"/>
</dbReference>
<feature type="compositionally biased region" description="Basic and acidic residues" evidence="1">
    <location>
        <begin position="105"/>
        <end position="116"/>
    </location>
</feature>
<evidence type="ECO:0000256" key="1">
    <source>
        <dbReference type="SAM" id="MobiDB-lite"/>
    </source>
</evidence>
<dbReference type="Proteomes" id="UP000799777">
    <property type="component" value="Unassembled WGS sequence"/>
</dbReference>